<keyword evidence="3" id="KW-1185">Reference proteome</keyword>
<dbReference type="InterPro" id="IPR007577">
    <property type="entry name" value="GlycoTrfase_DXD_sugar-bd_CS"/>
</dbReference>
<dbReference type="GeneID" id="68352422"/>
<proteinExistence type="inferred from homology"/>
<protein>
    <submittedName>
        <fullName evidence="2">Glycosyltransferase sugar-binding containing DXD motif domain-containing protein</fullName>
    </submittedName>
</protein>
<dbReference type="Proteomes" id="UP000824596">
    <property type="component" value="Unassembled WGS sequence"/>
</dbReference>
<dbReference type="PANTHER" id="PTHR46830:SF2">
    <property type="entry name" value="ALPHA-1,4-N-ACETYLGLUCOSAMINYLTRANSFERASE"/>
    <property type="match status" value="1"/>
</dbReference>
<organism evidence="2 3">
    <name type="scientific">Hirsutella rhossiliensis</name>
    <dbReference type="NCBI Taxonomy" id="111463"/>
    <lineage>
        <taxon>Eukaryota</taxon>
        <taxon>Fungi</taxon>
        <taxon>Dikarya</taxon>
        <taxon>Ascomycota</taxon>
        <taxon>Pezizomycotina</taxon>
        <taxon>Sordariomycetes</taxon>
        <taxon>Hypocreomycetidae</taxon>
        <taxon>Hypocreales</taxon>
        <taxon>Ophiocordycipitaceae</taxon>
        <taxon>Hirsutella</taxon>
    </lineage>
</organism>
<dbReference type="InterPro" id="IPR029044">
    <property type="entry name" value="Nucleotide-diphossugar_trans"/>
</dbReference>
<accession>A0A9P8N5Z9</accession>
<gene>
    <name evidence="2" type="ORF">HRG_03293</name>
</gene>
<dbReference type="RefSeq" id="XP_044722790.1">
    <property type="nucleotide sequence ID" value="XM_044861764.1"/>
</dbReference>
<evidence type="ECO:0000256" key="1">
    <source>
        <dbReference type="ARBA" id="ARBA00009003"/>
    </source>
</evidence>
<dbReference type="GO" id="GO:1901135">
    <property type="term" value="P:carbohydrate derivative metabolic process"/>
    <property type="evidence" value="ECO:0007669"/>
    <property type="project" value="UniProtKB-ARBA"/>
</dbReference>
<dbReference type="AlphaFoldDB" id="A0A9P8N5Z9"/>
<dbReference type="PANTHER" id="PTHR46830">
    <property type="entry name" value="TRANSFERASE, PUTATIVE-RELATED"/>
    <property type="match status" value="1"/>
</dbReference>
<dbReference type="Gene3D" id="3.90.550.20">
    <property type="match status" value="1"/>
</dbReference>
<dbReference type="OrthoDB" id="409543at2759"/>
<comment type="caution">
    <text evidence="2">The sequence shown here is derived from an EMBL/GenBank/DDBJ whole genome shotgun (WGS) entry which is preliminary data.</text>
</comment>
<dbReference type="Pfam" id="PF04488">
    <property type="entry name" value="Gly_transf_sug"/>
    <property type="match status" value="1"/>
</dbReference>
<dbReference type="EMBL" id="JAIZPD010000003">
    <property type="protein sequence ID" value="KAH0965277.1"/>
    <property type="molecule type" value="Genomic_DNA"/>
</dbReference>
<reference evidence="2" key="1">
    <citation type="submission" date="2021-09" db="EMBL/GenBank/DDBJ databases">
        <title>A high-quality genome of the endoparasitic fungus Hirsutella rhossiliensis with a comparison of Hirsutella genomes reveals transposable elements contributing to genome size variation.</title>
        <authorList>
            <person name="Lin R."/>
            <person name="Jiao Y."/>
            <person name="Sun X."/>
            <person name="Ling J."/>
            <person name="Xie B."/>
            <person name="Cheng X."/>
        </authorList>
    </citation>
    <scope>NUCLEOTIDE SEQUENCE</scope>
    <source>
        <strain evidence="2">HR02</strain>
    </source>
</reference>
<sequence>MPATIPNVVHFVIGPDKPNPVTLMLWLAIRAAAINLPGCEIRLHYVYLSEDGPWWKDVRRLVTLTRHGPEFLDDFSHLTPPPSEWNPAHKADILRLQILRAQGGIYLDTDAIILRPLDKLLSGRRDVILGHEGGHRKGMTNAVILAKPAAGFVERWYQAYNDFDPKRWNQHSVILPAKLADEHPDEVCQLPPAAFFWPLWPQHHVDWMHVPLSRDESAAVAAAMERTNGSLFGEQLVYHAWNHPAQRYVRDLTPERIKTEDTRFNMLVRRYVEAQF</sequence>
<evidence type="ECO:0000313" key="3">
    <source>
        <dbReference type="Proteomes" id="UP000824596"/>
    </source>
</evidence>
<name>A0A9P8N5Z9_9HYPO</name>
<comment type="similarity">
    <text evidence="1">Belongs to the glycosyltransferase 32 family.</text>
</comment>
<evidence type="ECO:0000313" key="2">
    <source>
        <dbReference type="EMBL" id="KAH0965277.1"/>
    </source>
</evidence>
<dbReference type="SUPFAM" id="SSF53448">
    <property type="entry name" value="Nucleotide-diphospho-sugar transferases"/>
    <property type="match status" value="1"/>
</dbReference>